<reference evidence="2 5" key="1">
    <citation type="submission" date="2018-09" db="EMBL/GenBank/DDBJ databases">
        <title>Roseomonas sp. nov., isolated from feces of Tibetan antelopes in the Qinghai-Tibet plateau, China.</title>
        <authorList>
            <person name="Tian Z."/>
        </authorList>
    </citation>
    <scope>NUCLEOTIDE SEQUENCE [LARGE SCALE GENOMIC DNA]</scope>
    <source>
        <strain evidence="3 4">Z23</strain>
        <strain evidence="2 5">Z24</strain>
    </source>
</reference>
<comment type="caution">
    <text evidence="2">The sequence shown here is derived from an EMBL/GenBank/DDBJ whole genome shotgun (WGS) entry which is preliminary data.</text>
</comment>
<feature type="signal peptide" evidence="1">
    <location>
        <begin position="1"/>
        <end position="32"/>
    </location>
</feature>
<keyword evidence="4" id="KW-1185">Reference proteome</keyword>
<gene>
    <name evidence="2" type="ORF">D6Z83_09750</name>
    <name evidence="3" type="ORF">EBE87_11905</name>
</gene>
<evidence type="ECO:0000256" key="1">
    <source>
        <dbReference type="SAM" id="SignalP"/>
    </source>
</evidence>
<evidence type="ECO:0000313" key="3">
    <source>
        <dbReference type="EMBL" id="RMI24839.1"/>
    </source>
</evidence>
<dbReference type="Pfam" id="PF07396">
    <property type="entry name" value="Porin_O_P"/>
    <property type="match status" value="1"/>
</dbReference>
<protein>
    <recommendedName>
        <fullName evidence="6">Porin</fullName>
    </recommendedName>
</protein>
<name>A0A3A9JI32_9PROT</name>
<proteinExistence type="predicted"/>
<dbReference type="EMBL" id="RAQU01000045">
    <property type="protein sequence ID" value="RKK04393.1"/>
    <property type="molecule type" value="Genomic_DNA"/>
</dbReference>
<evidence type="ECO:0000313" key="4">
    <source>
        <dbReference type="Proteomes" id="UP000274097"/>
    </source>
</evidence>
<dbReference type="SUPFAM" id="SSF56935">
    <property type="entry name" value="Porins"/>
    <property type="match status" value="1"/>
</dbReference>
<dbReference type="RefSeq" id="WP_120638128.1">
    <property type="nucleotide sequence ID" value="NZ_RAQU01000045.1"/>
</dbReference>
<dbReference type="AlphaFoldDB" id="A0A3A9JI32"/>
<evidence type="ECO:0008006" key="6">
    <source>
        <dbReference type="Google" id="ProtNLM"/>
    </source>
</evidence>
<dbReference type="Proteomes" id="UP000278036">
    <property type="component" value="Unassembled WGS sequence"/>
</dbReference>
<dbReference type="EMBL" id="RFLX01000007">
    <property type="protein sequence ID" value="RMI24839.1"/>
    <property type="molecule type" value="Genomic_DNA"/>
</dbReference>
<evidence type="ECO:0000313" key="2">
    <source>
        <dbReference type="EMBL" id="RKK04393.1"/>
    </source>
</evidence>
<dbReference type="Proteomes" id="UP000274097">
    <property type="component" value="Unassembled WGS sequence"/>
</dbReference>
<organism evidence="2 5">
    <name type="scientific">Teichococcus wenyumeiae</name>
    <dbReference type="NCBI Taxonomy" id="2478470"/>
    <lineage>
        <taxon>Bacteria</taxon>
        <taxon>Pseudomonadati</taxon>
        <taxon>Pseudomonadota</taxon>
        <taxon>Alphaproteobacteria</taxon>
        <taxon>Acetobacterales</taxon>
        <taxon>Roseomonadaceae</taxon>
        <taxon>Roseomonas</taxon>
    </lineage>
</organism>
<evidence type="ECO:0000313" key="5">
    <source>
        <dbReference type="Proteomes" id="UP000278036"/>
    </source>
</evidence>
<dbReference type="OrthoDB" id="7217987at2"/>
<dbReference type="InParanoid" id="A0A3A9JI32"/>
<dbReference type="InterPro" id="IPR010870">
    <property type="entry name" value="Porin_O/P"/>
</dbReference>
<dbReference type="Gene3D" id="2.40.160.10">
    <property type="entry name" value="Porin"/>
    <property type="match status" value="1"/>
</dbReference>
<dbReference type="InterPro" id="IPR023614">
    <property type="entry name" value="Porin_dom_sf"/>
</dbReference>
<accession>A0A3A9JI32</accession>
<feature type="chain" id="PRO_5017351781" description="Porin" evidence="1">
    <location>
        <begin position="33"/>
        <end position="411"/>
    </location>
</feature>
<sequence length="411" mass="44925">MRTAVTLRRRTLSWPALSVLALAATLGSAAQAQDSDKAGIRLGEVMLRPYVYGQFDFGETWGGKPDAPAGGMQARRFRLGGEAELPHDVTVGLIWDFGGEGFDGPRWGQSRLYEAMVEYSGLKPFSIRAGAFEPTLTMEDSQSSAATLFLEKAAIVDLAGAIVDGGRTGVEIQAQGDRYLASFAFTGPRVGYGDDARERAVMGRVAGLVVQQENLAIHLGLDGLWRFRTPQENGQRPGIELSNAPEYTITPESYLSTGFIEAKGMASGGIEAGVASGPFWASGEWYRITVDRTDGKNPWFGGWYAQAAWMIFGPRRQWSSEDAAWAAPKPEPFDPSRGEWGSLELGGRFSHANLRSADIDGGEQDVWSASLGWWPHETLRALLQYQNGRIKGGEDPHRFQAVTLRLQFQLD</sequence>
<keyword evidence="1" id="KW-0732">Signal</keyword>